<accession>A0ABY1I389</accession>
<dbReference type="EMBL" id="FQYL01000002">
    <property type="protein sequence ID" value="SHI42970.1"/>
    <property type="molecule type" value="Genomic_DNA"/>
</dbReference>
<keyword evidence="2" id="KW-1185">Reference proteome</keyword>
<dbReference type="Proteomes" id="UP000184390">
    <property type="component" value="Unassembled WGS sequence"/>
</dbReference>
<dbReference type="Pfam" id="PF10739">
    <property type="entry name" value="DUF2550"/>
    <property type="match status" value="1"/>
</dbReference>
<proteinExistence type="predicted"/>
<evidence type="ECO:0000313" key="1">
    <source>
        <dbReference type="EMBL" id="SHI42970.1"/>
    </source>
</evidence>
<name>A0ABY1I389_9ACTO</name>
<dbReference type="InterPro" id="IPR019675">
    <property type="entry name" value="DUF2550"/>
</dbReference>
<evidence type="ECO:0008006" key="3">
    <source>
        <dbReference type="Google" id="ProtNLM"/>
    </source>
</evidence>
<dbReference type="RefSeq" id="WP_073451356.1">
    <property type="nucleotide sequence ID" value="NZ_FQYL01000002.1"/>
</dbReference>
<gene>
    <name evidence="1" type="ORF">SAMN05216246_10286</name>
</gene>
<reference evidence="1 2" key="1">
    <citation type="submission" date="2016-11" db="EMBL/GenBank/DDBJ databases">
        <authorList>
            <person name="Varghese N."/>
            <person name="Submissions S."/>
        </authorList>
    </citation>
    <scope>NUCLEOTIDE SEQUENCE [LARGE SCALE GENOMIC DNA]</scope>
    <source>
        <strain evidence="1 2">PA</strain>
    </source>
</reference>
<evidence type="ECO:0000313" key="2">
    <source>
        <dbReference type="Proteomes" id="UP000184390"/>
    </source>
</evidence>
<organism evidence="1 2">
    <name type="scientific">Actinomyces denticolens</name>
    <dbReference type="NCBI Taxonomy" id="52767"/>
    <lineage>
        <taxon>Bacteria</taxon>
        <taxon>Bacillati</taxon>
        <taxon>Actinomycetota</taxon>
        <taxon>Actinomycetes</taxon>
        <taxon>Actinomycetales</taxon>
        <taxon>Actinomycetaceae</taxon>
        <taxon>Actinomyces</taxon>
    </lineage>
</organism>
<sequence length="135" mass="14915">MMEQVLVVLALVALLAVVLLVIFLTRLRSIAGRVGSFECALQRPGGMTWTSGLALFTDNSLRWYRLISVSPRPAAHWARESIELGQAVRRFENGKVLEVPCTIAGRRYKLAMHEASHSALVAWMESAAPTQPTLL</sequence>
<comment type="caution">
    <text evidence="1">The sequence shown here is derived from an EMBL/GenBank/DDBJ whole genome shotgun (WGS) entry which is preliminary data.</text>
</comment>
<protein>
    <recommendedName>
        <fullName evidence="3">DUF2550 domain-containing protein</fullName>
    </recommendedName>
</protein>